<feature type="transmembrane region" description="Helical" evidence="1">
    <location>
        <begin position="109"/>
        <end position="129"/>
    </location>
</feature>
<keyword evidence="1" id="KW-0472">Membrane</keyword>
<dbReference type="InterPro" id="IPR018650">
    <property type="entry name" value="STSV1_Orf64"/>
</dbReference>
<keyword evidence="1" id="KW-1133">Transmembrane helix</keyword>
<proteinExistence type="predicted"/>
<gene>
    <name evidence="2" type="ORF">PFCIRM138_08800</name>
</gene>
<feature type="transmembrane region" description="Helical" evidence="1">
    <location>
        <begin position="214"/>
        <end position="239"/>
    </location>
</feature>
<dbReference type="EMBL" id="LM676379">
    <property type="protein sequence ID" value="CEP25601.1"/>
    <property type="molecule type" value="Genomic_DNA"/>
</dbReference>
<protein>
    <submittedName>
        <fullName evidence="2">Hypothetical membrane protein</fullName>
    </submittedName>
</protein>
<organism evidence="2">
    <name type="scientific">Propionibacterium freudenreichii subsp. freudenreichii</name>
    <dbReference type="NCBI Taxonomy" id="66712"/>
    <lineage>
        <taxon>Bacteria</taxon>
        <taxon>Bacillati</taxon>
        <taxon>Actinomycetota</taxon>
        <taxon>Actinomycetes</taxon>
        <taxon>Propionibacteriales</taxon>
        <taxon>Propionibacteriaceae</taxon>
        <taxon>Propionibacterium</taxon>
    </lineage>
</organism>
<dbReference type="AlphaFoldDB" id="A0A0B7NS95"/>
<evidence type="ECO:0000313" key="2">
    <source>
        <dbReference type="EMBL" id="CEP25601.1"/>
    </source>
</evidence>
<reference evidence="2" key="1">
    <citation type="submission" date="2014-08" db="EMBL/GenBank/DDBJ databases">
        <authorList>
            <person name="Falentin Helene"/>
        </authorList>
    </citation>
    <scope>NUCLEOTIDE SEQUENCE</scope>
</reference>
<name>A0A0B7NS95_PROFF</name>
<dbReference type="Pfam" id="PF09852">
    <property type="entry name" value="DUF2079"/>
    <property type="match status" value="1"/>
</dbReference>
<feature type="transmembrane region" description="Helical" evidence="1">
    <location>
        <begin position="84"/>
        <end position="103"/>
    </location>
</feature>
<feature type="transmembrane region" description="Helical" evidence="1">
    <location>
        <begin position="317"/>
        <end position="335"/>
    </location>
</feature>
<keyword evidence="1" id="KW-0812">Transmembrane</keyword>
<feature type="transmembrane region" description="Helical" evidence="1">
    <location>
        <begin position="274"/>
        <end position="297"/>
    </location>
</feature>
<feature type="transmembrane region" description="Helical" evidence="1">
    <location>
        <begin position="245"/>
        <end position="267"/>
    </location>
</feature>
<feature type="transmembrane region" description="Helical" evidence="1">
    <location>
        <begin position="136"/>
        <end position="155"/>
    </location>
</feature>
<evidence type="ECO:0000256" key="1">
    <source>
        <dbReference type="SAM" id="Phobius"/>
    </source>
</evidence>
<feature type="transmembrane region" description="Helical" evidence="1">
    <location>
        <begin position="356"/>
        <end position="379"/>
    </location>
</feature>
<feature type="transmembrane region" description="Helical" evidence="1">
    <location>
        <begin position="27"/>
        <end position="46"/>
    </location>
</feature>
<accession>A0A0B7NS95</accession>
<sequence length="492" mass="54593">MPSLRPSSASTGRLRRMVTAPQRHPQLWLALICLIALAAYLVTSIVKFNRLRDGMDITIFDQAIRSFAQGHAGYTTLKAPGMPIFGDHFHPIILTMVPLYWLWDDPRMLLITQGICIAWAGWLLGRLAIRRLGPGTGLLIAAGFLCGIGTQYAIIFDFHELVLATPLMAMALASFIEARWTACWVWSASLMVAKEDMCFLVGGIALAMLVRRHWVRGLSLGIFAVAWTAIAVFVVVPAFNPDHVYPYLHAVGAVAVAGVQTSAHGAWFGPLKTLGSAAILLSGTAFVALRSPLIWAFVAPFLTRAVSKNPQHWTTGFHYNLLPMLVACYAFVEAWPRLVDAAGRTLPGRRGTLRRWWRAVALPMVGIVALASIPLGPLWHEWTIGRCRDECRVFPAALAQLPAGSRVATDVYLTSHVAAHADVSQWRPPDYLDDRGQPVTPDWLLLDRETISYQNKDSHWVDQFLADPVVRGTRYEVVWQRDPMVIMRPAHS</sequence>